<dbReference type="PANTHER" id="PTHR31389">
    <property type="entry name" value="LD39211P"/>
    <property type="match status" value="1"/>
</dbReference>
<feature type="signal peptide" evidence="1">
    <location>
        <begin position="1"/>
        <end position="19"/>
    </location>
</feature>
<evidence type="ECO:0000313" key="2">
    <source>
        <dbReference type="EMBL" id="KAL1500847.1"/>
    </source>
</evidence>
<protein>
    <submittedName>
        <fullName evidence="2">Uncharacterized protein</fullName>
    </submittedName>
</protein>
<dbReference type="Proteomes" id="UP001566132">
    <property type="component" value="Unassembled WGS sequence"/>
</dbReference>
<dbReference type="AlphaFoldDB" id="A0ABD1ES59"/>
<keyword evidence="3" id="KW-1185">Reference proteome</keyword>
<feature type="chain" id="PRO_5044855575" evidence="1">
    <location>
        <begin position="20"/>
        <end position="359"/>
    </location>
</feature>
<sequence>MRTKHFLITFCVFVVISLAFIVFGQQKPETIHNIVTSTNEQIQYFKVNLRDAESKTLVADERLLELLGFSSSQPRLFPKDVWRNTSLPVVVTYVGEGEESQAVGLIGNVPRVLPNNTILIYNLGLTDYGLKTLQNYCNSSRCQIITWDLYDFPSHVQDKTLHAYRPLVIQDALSHTGSILFMECTRRFLPNVTPSAMESLYEKRALKQGVLAFPLKTKNPVTSLTHKKMFEYFRTDAENFQFLEMVGAEVLFLVNTPMVHDQIMLPWVQCALTQDCVFPIGAQSAGCKFDKKPSYRYSGCHYYDVSALNIVLGLKFKFISNEYSFRKPVSFFMEVPLRRAEEVLREIEQNATTDGHLQN</sequence>
<dbReference type="EMBL" id="JBDJPC010000005">
    <property type="protein sequence ID" value="KAL1500847.1"/>
    <property type="molecule type" value="Genomic_DNA"/>
</dbReference>
<evidence type="ECO:0000256" key="1">
    <source>
        <dbReference type="SAM" id="SignalP"/>
    </source>
</evidence>
<name>A0ABD1ES59_HYPHA</name>
<dbReference type="PANTHER" id="PTHR31389:SF4">
    <property type="entry name" value="LD39211P"/>
    <property type="match status" value="1"/>
</dbReference>
<organism evidence="2 3">
    <name type="scientific">Hypothenemus hampei</name>
    <name type="common">Coffee berry borer</name>
    <dbReference type="NCBI Taxonomy" id="57062"/>
    <lineage>
        <taxon>Eukaryota</taxon>
        <taxon>Metazoa</taxon>
        <taxon>Ecdysozoa</taxon>
        <taxon>Arthropoda</taxon>
        <taxon>Hexapoda</taxon>
        <taxon>Insecta</taxon>
        <taxon>Pterygota</taxon>
        <taxon>Neoptera</taxon>
        <taxon>Endopterygota</taxon>
        <taxon>Coleoptera</taxon>
        <taxon>Polyphaga</taxon>
        <taxon>Cucujiformia</taxon>
        <taxon>Curculionidae</taxon>
        <taxon>Scolytinae</taxon>
        <taxon>Hypothenemus</taxon>
    </lineage>
</organism>
<comment type="caution">
    <text evidence="2">The sequence shown here is derived from an EMBL/GenBank/DDBJ whole genome shotgun (WGS) entry which is preliminary data.</text>
</comment>
<proteinExistence type="predicted"/>
<evidence type="ECO:0000313" key="3">
    <source>
        <dbReference type="Proteomes" id="UP001566132"/>
    </source>
</evidence>
<keyword evidence="1" id="KW-0732">Signal</keyword>
<accession>A0ABD1ES59</accession>
<reference evidence="2 3" key="1">
    <citation type="submission" date="2024-05" db="EMBL/GenBank/DDBJ databases">
        <title>Genetic variation in Jamaican populations of the coffee berry borer (Hypothenemus hampei).</title>
        <authorList>
            <person name="Errbii M."/>
            <person name="Myrie A."/>
        </authorList>
    </citation>
    <scope>NUCLEOTIDE SEQUENCE [LARGE SCALE GENOMIC DNA]</scope>
    <source>
        <strain evidence="2">JA-Hopewell-2020-01-JO</strain>
        <tissue evidence="2">Whole body</tissue>
    </source>
</reference>
<gene>
    <name evidence="2" type="ORF">ABEB36_006273</name>
</gene>